<evidence type="ECO:0000313" key="1">
    <source>
        <dbReference type="EMBL" id="CAK9003981.1"/>
    </source>
</evidence>
<dbReference type="Proteomes" id="UP001642484">
    <property type="component" value="Unassembled WGS sequence"/>
</dbReference>
<name>A0ABP0IN24_9DINO</name>
<gene>
    <name evidence="1" type="ORF">CCMP2556_LOCUS7499</name>
</gene>
<reference evidence="1 2" key="1">
    <citation type="submission" date="2024-02" db="EMBL/GenBank/DDBJ databases">
        <authorList>
            <person name="Chen Y."/>
            <person name="Shah S."/>
            <person name="Dougan E. K."/>
            <person name="Thang M."/>
            <person name="Chan C."/>
        </authorList>
    </citation>
    <scope>NUCLEOTIDE SEQUENCE [LARGE SCALE GENOMIC DNA]</scope>
</reference>
<dbReference type="InterPro" id="IPR011990">
    <property type="entry name" value="TPR-like_helical_dom_sf"/>
</dbReference>
<dbReference type="Gene3D" id="1.25.40.10">
    <property type="entry name" value="Tetratricopeptide repeat domain"/>
    <property type="match status" value="1"/>
</dbReference>
<evidence type="ECO:0000313" key="2">
    <source>
        <dbReference type="Proteomes" id="UP001642484"/>
    </source>
</evidence>
<keyword evidence="2" id="KW-1185">Reference proteome</keyword>
<dbReference type="EMBL" id="CAXAMN010003335">
    <property type="protein sequence ID" value="CAK9003981.1"/>
    <property type="molecule type" value="Genomic_DNA"/>
</dbReference>
<sequence>MSQARSTLSEALRLRPNHGGVLLNLATLEHQLKHPTKAEGMYRRAVRAVEADVKRCGNCQPSMTELAKVQANYGGLLLQLGRAQEATTVLEAGAPWDAAVESARAPGLYHLCLAYRALGRRERATLFCRASLAAKGTAAVEAMLADLETDVEVDGLR</sequence>
<proteinExistence type="predicted"/>
<evidence type="ECO:0008006" key="3">
    <source>
        <dbReference type="Google" id="ProtNLM"/>
    </source>
</evidence>
<protein>
    <recommendedName>
        <fullName evidence="3">Tetratricopeptide repeat protein</fullName>
    </recommendedName>
</protein>
<comment type="caution">
    <text evidence="1">The sequence shown here is derived from an EMBL/GenBank/DDBJ whole genome shotgun (WGS) entry which is preliminary data.</text>
</comment>
<organism evidence="1 2">
    <name type="scientific">Durusdinium trenchii</name>
    <dbReference type="NCBI Taxonomy" id="1381693"/>
    <lineage>
        <taxon>Eukaryota</taxon>
        <taxon>Sar</taxon>
        <taxon>Alveolata</taxon>
        <taxon>Dinophyceae</taxon>
        <taxon>Suessiales</taxon>
        <taxon>Symbiodiniaceae</taxon>
        <taxon>Durusdinium</taxon>
    </lineage>
</organism>
<accession>A0ABP0IN24</accession>
<dbReference type="SUPFAM" id="SSF48452">
    <property type="entry name" value="TPR-like"/>
    <property type="match status" value="1"/>
</dbReference>